<comment type="function">
    <text evidence="9">Acts as a magnesium transporter.</text>
</comment>
<keyword evidence="5 9" id="KW-0460">Magnesium</keyword>
<proteinExistence type="inferred from homology"/>
<dbReference type="Proteomes" id="UP000823889">
    <property type="component" value="Unassembled WGS sequence"/>
</dbReference>
<comment type="subunit">
    <text evidence="9">Homodimer.</text>
</comment>
<dbReference type="Gene3D" id="1.25.60.10">
    <property type="entry name" value="MgtE N-terminal domain-like"/>
    <property type="match status" value="1"/>
</dbReference>
<evidence type="ECO:0000256" key="1">
    <source>
        <dbReference type="ARBA" id="ARBA00004141"/>
    </source>
</evidence>
<sequence length="446" mass="49506">MVHPNTAGPLLAFAHTADLVAYLNQLSEDEAVIGCRQLSDERLVELLESPELRWASEITADMAHENRWELLNHVAEDRMADILQSMEKSEQDLILRHLNHLTRTSIFRLMHYPADTAGGMMTTEFIQAPIDWTVAQTLQHIREVESTRETVYAIYVVDDNDALRFVVPLRKLVCADGDAPLTTLWQGEPPITVTALTDKEAVANLIRRHDFLALPVVDEGNSVLGIVTVDDVIDTLMEDAVEDINRFGGTEHIGMPYLQVTPWMMIRKRGGWLAALFLGEMLTASAMQYYESQLERAVVLAMFIPLIMSSGGNSGSQATSLLIRGLALGEVRLKDWWRVFLRELPTGIVLGTFLGAIGFLRIEMWQHLGFFDYGEHSLLIAFTIWVALIGIVTFGSCIGSMLPFILQRVGLDPASASAPLVATLVDVLGLVIYFSVAALFLTGTLL</sequence>
<dbReference type="GO" id="GO:0005886">
    <property type="term" value="C:plasma membrane"/>
    <property type="evidence" value="ECO:0007669"/>
    <property type="project" value="UniProtKB-SubCell"/>
</dbReference>
<reference evidence="11" key="1">
    <citation type="journal article" date="2021" name="PeerJ">
        <title>Extensive microbial diversity within the chicken gut microbiome revealed by metagenomics and culture.</title>
        <authorList>
            <person name="Gilroy R."/>
            <person name="Ravi A."/>
            <person name="Getino M."/>
            <person name="Pursley I."/>
            <person name="Horton D.L."/>
            <person name="Alikhan N.F."/>
            <person name="Baker D."/>
            <person name="Gharbi K."/>
            <person name="Hall N."/>
            <person name="Watson M."/>
            <person name="Adriaenssens E.M."/>
            <person name="Foster-Nyarko E."/>
            <person name="Jarju S."/>
            <person name="Secka A."/>
            <person name="Antonio M."/>
            <person name="Oren A."/>
            <person name="Chaudhuri R.R."/>
            <person name="La Ragione R."/>
            <person name="Hildebrand F."/>
            <person name="Pallen M.J."/>
        </authorList>
    </citation>
    <scope>NUCLEOTIDE SEQUENCE</scope>
    <source>
        <strain evidence="11">9264</strain>
    </source>
</reference>
<dbReference type="CDD" id="cd04606">
    <property type="entry name" value="CBS_pair_Mg_transporter"/>
    <property type="match status" value="1"/>
</dbReference>
<dbReference type="GO" id="GO:0046872">
    <property type="term" value="F:metal ion binding"/>
    <property type="evidence" value="ECO:0007669"/>
    <property type="project" value="UniProtKB-KW"/>
</dbReference>
<keyword evidence="7 9" id="KW-0472">Membrane</keyword>
<organism evidence="11 12">
    <name type="scientific">Candidatus Paenalcaligenes intestinipullorum</name>
    <dbReference type="NCBI Taxonomy" id="2838718"/>
    <lineage>
        <taxon>Bacteria</taxon>
        <taxon>Pseudomonadati</taxon>
        <taxon>Pseudomonadota</taxon>
        <taxon>Betaproteobacteria</taxon>
        <taxon>Burkholderiales</taxon>
        <taxon>Alcaligenaceae</taxon>
        <taxon>Paenalcaligenes</taxon>
    </lineage>
</organism>
<keyword evidence="9" id="KW-0479">Metal-binding</keyword>
<dbReference type="InterPro" id="IPR000644">
    <property type="entry name" value="CBS_dom"/>
</dbReference>
<evidence type="ECO:0000256" key="2">
    <source>
        <dbReference type="ARBA" id="ARBA00009749"/>
    </source>
</evidence>
<keyword evidence="9" id="KW-1003">Cell membrane</keyword>
<dbReference type="InterPro" id="IPR006669">
    <property type="entry name" value="MgtE_transporter"/>
</dbReference>
<dbReference type="InterPro" id="IPR038076">
    <property type="entry name" value="MgtE_N_sf"/>
</dbReference>
<dbReference type="SUPFAM" id="SSF54631">
    <property type="entry name" value="CBS-domain pair"/>
    <property type="match status" value="1"/>
</dbReference>
<dbReference type="GO" id="GO:0015095">
    <property type="term" value="F:magnesium ion transmembrane transporter activity"/>
    <property type="evidence" value="ECO:0007669"/>
    <property type="project" value="UniProtKB-UniRule"/>
</dbReference>
<evidence type="ECO:0000256" key="6">
    <source>
        <dbReference type="ARBA" id="ARBA00022989"/>
    </source>
</evidence>
<evidence type="ECO:0000313" key="11">
    <source>
        <dbReference type="EMBL" id="HJD43524.1"/>
    </source>
</evidence>
<dbReference type="InterPro" id="IPR006667">
    <property type="entry name" value="SLC41_membr_dom"/>
</dbReference>
<evidence type="ECO:0000256" key="3">
    <source>
        <dbReference type="ARBA" id="ARBA00022448"/>
    </source>
</evidence>
<evidence type="ECO:0000256" key="8">
    <source>
        <dbReference type="PROSITE-ProRule" id="PRU00703"/>
    </source>
</evidence>
<evidence type="ECO:0000259" key="10">
    <source>
        <dbReference type="PROSITE" id="PS51371"/>
    </source>
</evidence>
<dbReference type="InterPro" id="IPR006668">
    <property type="entry name" value="Mg_transptr_MgtE_intracell_dom"/>
</dbReference>
<dbReference type="InterPro" id="IPR046342">
    <property type="entry name" value="CBS_dom_sf"/>
</dbReference>
<keyword evidence="4 9" id="KW-0812">Transmembrane</keyword>
<keyword evidence="3 9" id="KW-0813">Transport</keyword>
<dbReference type="Pfam" id="PF03448">
    <property type="entry name" value="MgtE_N"/>
    <property type="match status" value="1"/>
</dbReference>
<reference evidence="11" key="2">
    <citation type="submission" date="2021-04" db="EMBL/GenBank/DDBJ databases">
        <authorList>
            <person name="Gilroy R."/>
        </authorList>
    </citation>
    <scope>NUCLEOTIDE SEQUENCE</scope>
    <source>
        <strain evidence="11">9264</strain>
    </source>
</reference>
<dbReference type="Pfam" id="PF00571">
    <property type="entry name" value="CBS"/>
    <property type="match status" value="1"/>
</dbReference>
<comment type="subcellular location">
    <subcellularLocation>
        <location evidence="9">Cell membrane</location>
        <topology evidence="9">Multi-pass membrane protein</topology>
    </subcellularLocation>
    <subcellularLocation>
        <location evidence="1">Membrane</location>
        <topology evidence="1">Multi-pass membrane protein</topology>
    </subcellularLocation>
</comment>
<feature type="transmembrane region" description="Helical" evidence="9">
    <location>
        <begin position="418"/>
        <end position="441"/>
    </location>
</feature>
<dbReference type="NCBIfam" id="TIGR00400">
    <property type="entry name" value="mgtE"/>
    <property type="match status" value="1"/>
</dbReference>
<evidence type="ECO:0000256" key="5">
    <source>
        <dbReference type="ARBA" id="ARBA00022842"/>
    </source>
</evidence>
<comment type="caution">
    <text evidence="11">The sequence shown here is derived from an EMBL/GenBank/DDBJ whole genome shotgun (WGS) entry which is preliminary data.</text>
</comment>
<comment type="caution">
    <text evidence="9">Lacks conserved residue(s) required for the propagation of feature annotation.</text>
</comment>
<dbReference type="SMART" id="SM00924">
    <property type="entry name" value="MgtE_N"/>
    <property type="match status" value="1"/>
</dbReference>
<protein>
    <recommendedName>
        <fullName evidence="9">Magnesium transporter MgtE</fullName>
    </recommendedName>
</protein>
<dbReference type="PANTHER" id="PTHR43773:SF1">
    <property type="entry name" value="MAGNESIUM TRANSPORTER MGTE"/>
    <property type="match status" value="1"/>
</dbReference>
<keyword evidence="8" id="KW-0129">CBS domain</keyword>
<name>A0A9D2RE42_9BURK</name>
<evidence type="ECO:0000256" key="4">
    <source>
        <dbReference type="ARBA" id="ARBA00022692"/>
    </source>
</evidence>
<dbReference type="SUPFAM" id="SSF158791">
    <property type="entry name" value="MgtE N-terminal domain-like"/>
    <property type="match status" value="1"/>
</dbReference>
<dbReference type="Gene3D" id="1.10.357.20">
    <property type="entry name" value="SLC41 divalent cation transporters, integral membrane domain"/>
    <property type="match status" value="1"/>
</dbReference>
<dbReference type="PROSITE" id="PS51371">
    <property type="entry name" value="CBS"/>
    <property type="match status" value="1"/>
</dbReference>
<comment type="similarity">
    <text evidence="2 9">Belongs to the SLC41A transporter family.</text>
</comment>
<feature type="domain" description="CBS" evidence="10">
    <location>
        <begin position="181"/>
        <end position="244"/>
    </location>
</feature>
<dbReference type="SMART" id="SM00116">
    <property type="entry name" value="CBS"/>
    <property type="match status" value="1"/>
</dbReference>
<evidence type="ECO:0000313" key="12">
    <source>
        <dbReference type="Proteomes" id="UP000823889"/>
    </source>
</evidence>
<dbReference type="Pfam" id="PF01769">
    <property type="entry name" value="MgtE"/>
    <property type="match status" value="1"/>
</dbReference>
<feature type="transmembrane region" description="Helical" evidence="9">
    <location>
        <begin position="382"/>
        <end position="406"/>
    </location>
</feature>
<dbReference type="PANTHER" id="PTHR43773">
    <property type="entry name" value="MAGNESIUM TRANSPORTER MGTE"/>
    <property type="match status" value="1"/>
</dbReference>
<gene>
    <name evidence="11" type="primary">mgtE</name>
    <name evidence="11" type="ORF">H9906_00660</name>
</gene>
<dbReference type="SUPFAM" id="SSF161093">
    <property type="entry name" value="MgtE membrane domain-like"/>
    <property type="match status" value="1"/>
</dbReference>
<accession>A0A9D2RE42</accession>
<keyword evidence="6 9" id="KW-1133">Transmembrane helix</keyword>
<dbReference type="Gene3D" id="3.10.580.10">
    <property type="entry name" value="CBS-domain"/>
    <property type="match status" value="1"/>
</dbReference>
<evidence type="ECO:0000256" key="9">
    <source>
        <dbReference type="RuleBase" id="RU362011"/>
    </source>
</evidence>
<dbReference type="EMBL" id="DWUQ01000012">
    <property type="protein sequence ID" value="HJD43524.1"/>
    <property type="molecule type" value="Genomic_DNA"/>
</dbReference>
<feature type="transmembrane region" description="Helical" evidence="9">
    <location>
        <begin position="344"/>
        <end position="362"/>
    </location>
</feature>
<evidence type="ECO:0000256" key="7">
    <source>
        <dbReference type="ARBA" id="ARBA00023136"/>
    </source>
</evidence>
<dbReference type="InterPro" id="IPR036739">
    <property type="entry name" value="SLC41_membr_dom_sf"/>
</dbReference>
<dbReference type="AlphaFoldDB" id="A0A9D2RE42"/>